<name>A0A5R8KHD5_9BACT</name>
<accession>A0A5R8KHD5</accession>
<organism evidence="1 2">
    <name type="scientific">Phragmitibacter flavus</name>
    <dbReference type="NCBI Taxonomy" id="2576071"/>
    <lineage>
        <taxon>Bacteria</taxon>
        <taxon>Pseudomonadati</taxon>
        <taxon>Verrucomicrobiota</taxon>
        <taxon>Verrucomicrobiia</taxon>
        <taxon>Verrucomicrobiales</taxon>
        <taxon>Verrucomicrobiaceae</taxon>
        <taxon>Phragmitibacter</taxon>
    </lineage>
</organism>
<proteinExistence type="predicted"/>
<evidence type="ECO:0000313" key="1">
    <source>
        <dbReference type="EMBL" id="TLD71692.1"/>
    </source>
</evidence>
<dbReference type="Proteomes" id="UP000306196">
    <property type="component" value="Unassembled WGS sequence"/>
</dbReference>
<reference evidence="1 2" key="1">
    <citation type="submission" date="2019-05" db="EMBL/GenBank/DDBJ databases">
        <title>Verrucobacter flavum gen. nov., sp. nov. a new member of the family Verrucomicrobiaceae.</title>
        <authorList>
            <person name="Szuroczki S."/>
            <person name="Abbaszade G."/>
            <person name="Szabo A."/>
            <person name="Felfoldi T."/>
            <person name="Schumann P."/>
            <person name="Boka K."/>
            <person name="Keki Z."/>
            <person name="Toumi M."/>
            <person name="Toth E."/>
        </authorList>
    </citation>
    <scope>NUCLEOTIDE SEQUENCE [LARGE SCALE GENOMIC DNA]</scope>
    <source>
        <strain evidence="1 2">MG-N-17</strain>
    </source>
</reference>
<dbReference type="AlphaFoldDB" id="A0A5R8KHD5"/>
<keyword evidence="2" id="KW-1185">Reference proteome</keyword>
<evidence type="ECO:0000313" key="2">
    <source>
        <dbReference type="Proteomes" id="UP000306196"/>
    </source>
</evidence>
<dbReference type="RefSeq" id="WP_138085286.1">
    <property type="nucleotide sequence ID" value="NZ_VAUV01000004.1"/>
</dbReference>
<sequence length="119" mass="13390">MSEAALDVHAPFFEKGFSGFAPRRAGGMVHGFAGLRGLGFQDCAGRRLFSRAQEDALRELRELWMTDTNINWNSSLTLQGPKICFQFLNFRQCNGCRNHRFNMITVTSPSGKVDDSSKR</sequence>
<protein>
    <submittedName>
        <fullName evidence="1">Uncharacterized protein</fullName>
    </submittedName>
</protein>
<dbReference type="EMBL" id="VAUV01000004">
    <property type="protein sequence ID" value="TLD71692.1"/>
    <property type="molecule type" value="Genomic_DNA"/>
</dbReference>
<comment type="caution">
    <text evidence="1">The sequence shown here is derived from an EMBL/GenBank/DDBJ whole genome shotgun (WGS) entry which is preliminary data.</text>
</comment>
<gene>
    <name evidence="1" type="ORF">FEM03_06015</name>
</gene>